<protein>
    <submittedName>
        <fullName evidence="2">Mobilization protein</fullName>
    </submittedName>
</protein>
<feature type="compositionally biased region" description="Polar residues" evidence="1">
    <location>
        <begin position="7"/>
        <end position="19"/>
    </location>
</feature>
<dbReference type="EMBL" id="GQ900376">
    <property type="protein sequence ID" value="ADA61238.1"/>
    <property type="molecule type" value="Genomic_DNA"/>
</dbReference>
<gene>
    <name evidence="2" type="ORF">SAP008A_010</name>
</gene>
<dbReference type="AlphaFoldDB" id="D2J5V7"/>
<feature type="region of interest" description="Disordered" evidence="1">
    <location>
        <begin position="1"/>
        <end position="35"/>
    </location>
</feature>
<evidence type="ECO:0000256" key="1">
    <source>
        <dbReference type="SAM" id="MobiDB-lite"/>
    </source>
</evidence>
<dbReference type="InterPro" id="IPR053842">
    <property type="entry name" value="NikA-like"/>
</dbReference>
<keyword evidence="2" id="KW-0614">Plasmid</keyword>
<accession>D2J5V7</accession>
<dbReference type="RefSeq" id="WP_012817954.1">
    <property type="nucleotide sequence ID" value="NC_013371.1"/>
</dbReference>
<organism evidence="2">
    <name type="scientific">Staphylococcus sp. 693-2</name>
    <dbReference type="NCBI Taxonomy" id="373067"/>
    <lineage>
        <taxon>Bacteria</taxon>
        <taxon>Bacillati</taxon>
        <taxon>Bacillota</taxon>
        <taxon>Bacilli</taxon>
        <taxon>Bacillales</taxon>
        <taxon>Staphylococcaceae</taxon>
        <taxon>Staphylococcus</taxon>
    </lineage>
</organism>
<reference evidence="2" key="1">
    <citation type="submission" date="2009-08" db="EMBL/GenBank/DDBJ databases">
        <authorList>
            <person name="Gill J."/>
            <person name="Borman J."/>
            <person name="Shetty J."/>
            <person name="Hostetler J."/>
            <person name="Durkin S."/>
            <person name="Montgomery B."/>
        </authorList>
    </citation>
    <scope>NUCLEOTIDE SEQUENCE</scope>
    <source>
        <strain evidence="2">693-2</strain>
        <plasmid evidence="2">SAP008A</plasmid>
    </source>
</reference>
<dbReference type="Pfam" id="PF21983">
    <property type="entry name" value="NikA-like"/>
    <property type="match status" value="1"/>
</dbReference>
<reference evidence="2" key="2">
    <citation type="submission" date="2009-12" db="EMBL/GenBank/DDBJ databases">
        <authorList>
            <person name="Summers A.O."/>
            <person name="Shearer J."/>
            <person name="Wireman J."/>
        </authorList>
    </citation>
    <scope>NUCLEOTIDE SEQUENCE</scope>
    <source>
        <strain evidence="2">693-2</strain>
        <plasmid evidence="2">SAP008A</plasmid>
    </source>
</reference>
<proteinExistence type="predicted"/>
<evidence type="ECO:0000313" key="2">
    <source>
        <dbReference type="EMBL" id="ADA61238.1"/>
    </source>
</evidence>
<sequence length="132" mass="15131">MNEHNDNLASDFSVGGNQKPNRKEPKQISFRVSESEYEKLRSSAETLNMSVPNFVKKKAHGSRLVAPKLDKETRQSMAKDLSKMGANVNQTAKWFNQNSESAKNLPEHKYDDLIKQFDDFKKGLDEIWQSLN</sequence>
<geneLocation type="plasmid" evidence="2">
    <name>SAP008A</name>
</geneLocation>
<name>D2J5V7_9STAP</name>